<dbReference type="EMBL" id="CM056814">
    <property type="protein sequence ID" value="KAJ8626123.1"/>
    <property type="molecule type" value="Genomic_DNA"/>
</dbReference>
<organism evidence="1 2">
    <name type="scientific">Persea americana</name>
    <name type="common">Avocado</name>
    <dbReference type="NCBI Taxonomy" id="3435"/>
    <lineage>
        <taxon>Eukaryota</taxon>
        <taxon>Viridiplantae</taxon>
        <taxon>Streptophyta</taxon>
        <taxon>Embryophyta</taxon>
        <taxon>Tracheophyta</taxon>
        <taxon>Spermatophyta</taxon>
        <taxon>Magnoliopsida</taxon>
        <taxon>Magnoliidae</taxon>
        <taxon>Laurales</taxon>
        <taxon>Lauraceae</taxon>
        <taxon>Persea</taxon>
    </lineage>
</organism>
<proteinExistence type="predicted"/>
<evidence type="ECO:0000313" key="1">
    <source>
        <dbReference type="EMBL" id="KAJ8626123.1"/>
    </source>
</evidence>
<evidence type="ECO:0000313" key="2">
    <source>
        <dbReference type="Proteomes" id="UP001234297"/>
    </source>
</evidence>
<comment type="caution">
    <text evidence="1">The sequence shown here is derived from an EMBL/GenBank/DDBJ whole genome shotgun (WGS) entry which is preliminary data.</text>
</comment>
<gene>
    <name evidence="1" type="ORF">MRB53_019430</name>
</gene>
<reference evidence="1 2" key="1">
    <citation type="journal article" date="2022" name="Hortic Res">
        <title>A haplotype resolved chromosomal level avocado genome allows analysis of novel avocado genes.</title>
        <authorList>
            <person name="Nath O."/>
            <person name="Fletcher S.J."/>
            <person name="Hayward A."/>
            <person name="Shaw L.M."/>
            <person name="Masouleh A.K."/>
            <person name="Furtado A."/>
            <person name="Henry R.J."/>
            <person name="Mitter N."/>
        </authorList>
    </citation>
    <scope>NUCLEOTIDE SEQUENCE [LARGE SCALE GENOMIC DNA]</scope>
    <source>
        <strain evidence="2">cv. Hass</strain>
    </source>
</reference>
<dbReference type="Proteomes" id="UP001234297">
    <property type="component" value="Chromosome 6"/>
</dbReference>
<keyword evidence="2" id="KW-1185">Reference proteome</keyword>
<sequence>MAGEAITKAFTQNPCVDSNPPLNLNHLRVTDPDAEVIALSPKTLMATNRFLCEICGKGFQRDQNLQLHRRGHNLPWKLKQRSNKEPRKRVYVCPEKTCVHHHPSRALGDLTGIKKHFCRKHGEKKWKCEKCSKRYAVQSDWKAHSKTCGTREYKCDCGTLFSRRDSFITHRAFCDALAEETARVTAAANFNNTLGSINANYHFMGSSLRPNMVPHFSSISKTISNNNEAIDQGRSNLSLWMGQGSQNNEINLPELHQVESINPATMYIETFAPCTNPQSTVDYQFTWAYGSKQSSSCSGELTSTSLQTCNLKESSSPHIVSVPSLYSTQHHNHHPTPTDMSATALLQKAAQIGVTSTVPSFLEGLGVKCSTQLQGGNKYNGPMGLNPFALNFGANLENSIADIASSNQSQLYQAKHQSSQKDDQEGGQTRDFLGVGVQTLCSSPIHGWI</sequence>
<accession>A0ACC2KYR6</accession>
<protein>
    <submittedName>
        <fullName evidence="1">Uncharacterized protein</fullName>
    </submittedName>
</protein>
<name>A0ACC2KYR6_PERAE</name>